<dbReference type="RefSeq" id="WP_020963223.1">
    <property type="nucleotide sequence ID" value="NC_022093.1"/>
</dbReference>
<accession>S5ZMU3</accession>
<dbReference type="Gene3D" id="3.40.50.300">
    <property type="entry name" value="P-loop containing nucleotide triphosphate hydrolases"/>
    <property type="match status" value="1"/>
</dbReference>
<dbReference type="eggNOG" id="arCOG03239">
    <property type="taxonomic scope" value="Archaea"/>
</dbReference>
<dbReference type="Pfam" id="PF13175">
    <property type="entry name" value="AAA_15"/>
    <property type="match status" value="1"/>
</dbReference>
<dbReference type="InterPro" id="IPR027417">
    <property type="entry name" value="P-loop_NTPase"/>
</dbReference>
<sequence length="372" mass="42564">MSKLIESITIKNLRGIKQCTVNNLTDINIFIGKNGAGKSTILEAIYLASSWAEPEDQIRDMPKHEYVISRRGGRGKWTTYKHTLWFNKKTDEEIEINFNFKSQNKPNELIFKLPYMYNPSKVDSPVLIEVSRQRIPEIAEYHHARKLYLSSTGDAWNPKTKTSYKTSLKEKVLSFAAEEITYLENAVLLDNRFTVSQLEQKVWGKIFDKRLDKEILEFIREEYEPTAESILYKPSGEGFVLAFALPQTTVEIDSLGDGARMAILYASPLLLASDTAVLIEDPEAHQHPGGLATFTRFAFKTAKKQRLQLFITTHSIELLNIAKEISKELGLGLRIYYMERGKDGYVDVRAIEEPDLETLQKIGLDPRMLHIL</sequence>
<dbReference type="Proteomes" id="UP000015543">
    <property type="component" value="Chromosome"/>
</dbReference>
<proteinExistence type="predicted"/>
<dbReference type="PANTHER" id="PTHR43581:SF4">
    <property type="entry name" value="ATP_GTP PHOSPHATASE"/>
    <property type="match status" value="1"/>
</dbReference>
<dbReference type="AlphaFoldDB" id="S5ZMU3"/>
<dbReference type="OrthoDB" id="25344at2157"/>
<dbReference type="PATRIC" id="fig|1365176.7.peg.1560"/>
<name>S5ZMU3_9CREN</name>
<organism evidence="2 3">
    <name type="scientific">Thermofilum adornatum</name>
    <dbReference type="NCBI Taxonomy" id="1365176"/>
    <lineage>
        <taxon>Archaea</taxon>
        <taxon>Thermoproteota</taxon>
        <taxon>Thermoprotei</taxon>
        <taxon>Thermofilales</taxon>
        <taxon>Thermofilaceae</taxon>
        <taxon>Thermofilum</taxon>
    </lineage>
</organism>
<dbReference type="InterPro" id="IPR051396">
    <property type="entry name" value="Bact_Antivir_Def_Nuclease"/>
</dbReference>
<feature type="domain" description="Endonuclease GajA/Old nuclease/RecF-like AAA" evidence="1">
    <location>
        <begin position="5"/>
        <end position="230"/>
    </location>
</feature>
<dbReference type="SUPFAM" id="SSF52540">
    <property type="entry name" value="P-loop containing nucleoside triphosphate hydrolases"/>
    <property type="match status" value="1"/>
</dbReference>
<evidence type="ECO:0000259" key="1">
    <source>
        <dbReference type="Pfam" id="PF13175"/>
    </source>
</evidence>
<dbReference type="HOGENOM" id="CLU_063816_1_1_2"/>
<evidence type="ECO:0000313" key="3">
    <source>
        <dbReference type="Proteomes" id="UP000015543"/>
    </source>
</evidence>
<evidence type="ECO:0000313" key="2">
    <source>
        <dbReference type="EMBL" id="AGT35916.1"/>
    </source>
</evidence>
<dbReference type="EMBL" id="CP006646">
    <property type="protein sequence ID" value="AGT35916.1"/>
    <property type="molecule type" value="Genomic_DNA"/>
</dbReference>
<dbReference type="GeneID" id="16574222"/>
<protein>
    <recommendedName>
        <fullName evidence="1">Endonuclease GajA/Old nuclease/RecF-like AAA domain-containing protein</fullName>
    </recommendedName>
</protein>
<reference evidence="2 3" key="1">
    <citation type="journal article" date="2013" name="Genome Announc.">
        <title>Complete Genomic Sequence of 'Thermofilum adornatus' Strain 1910bT, a Hyperthermophilic Anaerobic Organotrophic Crenarchaeon.</title>
        <authorList>
            <person name="Dominova I.N."/>
            <person name="Kublanov I.V."/>
            <person name="Podosokorskaya O.A."/>
            <person name="Derbikova K.S."/>
            <person name="Patrushev M.V."/>
            <person name="Toshchakov S.V."/>
        </authorList>
    </citation>
    <scope>NUCLEOTIDE SEQUENCE [LARGE SCALE GENOMIC DNA]</scope>
    <source>
        <strain evidence="3">1910b</strain>
    </source>
</reference>
<gene>
    <name evidence="2" type="ORF">N186_07890</name>
</gene>
<dbReference type="InterPro" id="IPR041685">
    <property type="entry name" value="AAA_GajA/Old/RecF-like"/>
</dbReference>
<dbReference type="PANTHER" id="PTHR43581">
    <property type="entry name" value="ATP/GTP PHOSPHATASE"/>
    <property type="match status" value="1"/>
</dbReference>
<dbReference type="KEGG" id="thb:N186_07890"/>
<keyword evidence="3" id="KW-1185">Reference proteome</keyword>